<reference evidence="4" key="3">
    <citation type="submission" date="2019-12" db="UniProtKB">
        <authorList>
            <consortium name="WormBaseParasite"/>
        </authorList>
    </citation>
    <scope>IDENTIFICATION</scope>
</reference>
<proteinExistence type="predicted"/>
<dbReference type="KEGG" id="bmy:BM_BM17975"/>
<dbReference type="STRING" id="6279.A0A5S6PEY4"/>
<organism evidence="2">
    <name type="scientific">Brugia malayi</name>
    <name type="common">Filarial nematode worm</name>
    <dbReference type="NCBI Taxonomy" id="6279"/>
    <lineage>
        <taxon>Eukaryota</taxon>
        <taxon>Metazoa</taxon>
        <taxon>Ecdysozoa</taxon>
        <taxon>Nematoda</taxon>
        <taxon>Chromadorea</taxon>
        <taxon>Rhabditida</taxon>
        <taxon>Spirurina</taxon>
        <taxon>Spiruromorpha</taxon>
        <taxon>Filarioidea</taxon>
        <taxon>Onchocercidae</taxon>
        <taxon>Brugia</taxon>
    </lineage>
</organism>
<name>A0A4E9EU97_BRUMA</name>
<keyword evidence="1" id="KW-0732">Signal</keyword>
<dbReference type="Proteomes" id="UP000006672">
    <property type="component" value="Unassembled WGS sequence"/>
</dbReference>
<dbReference type="OrthoDB" id="5848489at2759"/>
<evidence type="ECO:0000313" key="2">
    <source>
        <dbReference type="EMBL" id="VIO87801.1"/>
    </source>
</evidence>
<accession>A0A5S6PEY4</accession>
<accession>A0A4E9EU97</accession>
<dbReference type="RefSeq" id="XP_042930405.1">
    <property type="nucleotide sequence ID" value="XM_043074471.1"/>
</dbReference>
<dbReference type="GeneID" id="66059102"/>
<dbReference type="AlphaFoldDB" id="A0A4E9EU97"/>
<keyword evidence="3" id="KW-1185">Reference proteome</keyword>
<evidence type="ECO:0000256" key="1">
    <source>
        <dbReference type="SAM" id="SignalP"/>
    </source>
</evidence>
<feature type="signal peptide" evidence="1">
    <location>
        <begin position="1"/>
        <end position="16"/>
    </location>
</feature>
<gene>
    <name evidence="2 4" type="primary">Bma-flp-12</name>
    <name evidence="2" type="ORF">BM_BM17975</name>
</gene>
<protein>
    <submittedName>
        <fullName evidence="2 4">Uncharacterized protein</fullName>
    </submittedName>
</protein>
<dbReference type="EMBL" id="CAAKNF010000196">
    <property type="protein sequence ID" value="VIO87801.1"/>
    <property type="molecule type" value="Genomic_DNA"/>
</dbReference>
<reference evidence="3" key="1">
    <citation type="journal article" date="2007" name="Science">
        <title>Draft genome of the filarial nematode parasite Brugia malayi.</title>
        <authorList>
            <person name="Ghedin E."/>
            <person name="Wang S."/>
            <person name="Spiro D."/>
            <person name="Caler E."/>
            <person name="Zhao Q."/>
            <person name="Crabtree J."/>
            <person name="Allen J.E."/>
            <person name="Delcher A.L."/>
            <person name="Guiliano D.B."/>
            <person name="Miranda-Saavedra D."/>
            <person name="Angiuoli S.V."/>
            <person name="Creasy T."/>
            <person name="Amedeo P."/>
            <person name="Haas B."/>
            <person name="El-Sayed N.M."/>
            <person name="Wortman J.R."/>
            <person name="Feldblyum T."/>
            <person name="Tallon L."/>
            <person name="Schatz M."/>
            <person name="Shumway M."/>
            <person name="Koo H."/>
            <person name="Salzberg S.L."/>
            <person name="Schobel S."/>
            <person name="Pertea M."/>
            <person name="Pop M."/>
            <person name="White O."/>
            <person name="Barton G.J."/>
            <person name="Carlow C.K."/>
            <person name="Crawford M.J."/>
            <person name="Daub J."/>
            <person name="Dimmic M.W."/>
            <person name="Estes C.F."/>
            <person name="Foster J.M."/>
            <person name="Ganatra M."/>
            <person name="Gregory W.F."/>
            <person name="Johnson N.M."/>
            <person name="Jin J."/>
            <person name="Komuniecki R."/>
            <person name="Korf I."/>
            <person name="Kumar S."/>
            <person name="Laney S."/>
            <person name="Li B.W."/>
            <person name="Li W."/>
            <person name="Lindblom T.H."/>
            <person name="Lustigman S."/>
            <person name="Ma D."/>
            <person name="Maina C.V."/>
            <person name="Martin D.M."/>
            <person name="McCarter J.P."/>
            <person name="McReynolds L."/>
            <person name="Mitreva M."/>
            <person name="Nutman T.B."/>
            <person name="Parkinson J."/>
            <person name="Peregrin-Alvarez J.M."/>
            <person name="Poole C."/>
            <person name="Ren Q."/>
            <person name="Saunders L."/>
            <person name="Sluder A.E."/>
            <person name="Smith K."/>
            <person name="Stanke M."/>
            <person name="Unnasch T.R."/>
            <person name="Ware J."/>
            <person name="Wei A.D."/>
            <person name="Weil G."/>
            <person name="Williams D.J."/>
            <person name="Zhang Y."/>
            <person name="Williams S.A."/>
            <person name="Fraser-Liggett C."/>
            <person name="Slatko B."/>
            <person name="Blaxter M.L."/>
            <person name="Scott A.L."/>
        </authorList>
    </citation>
    <scope>NUCLEOTIDE SEQUENCE</scope>
    <source>
        <strain evidence="3">FR3</strain>
    </source>
</reference>
<dbReference type="WBParaSite" id="Bm17975.1">
    <property type="protein sequence ID" value="Bm17975.1"/>
    <property type="gene ID" value="WBGene00269117"/>
</dbReference>
<evidence type="ECO:0000313" key="3">
    <source>
        <dbReference type="Proteomes" id="UP000006672"/>
    </source>
</evidence>
<dbReference type="CTD" id="66059102"/>
<sequence length="83" mass="9734">MTTFISFIIFVSAVFSQKIQGKRTHELLEPIAYNRGSDRELVAKAEEQLLNTLSLLEALVDDSNQLQMEKRRNKFEFIRFGRR</sequence>
<reference evidence="2" key="2">
    <citation type="submission" date="2019-04" db="EMBL/GenBank/DDBJ databases">
        <authorList>
            <person name="Howe K."/>
            <person name="Paulini M."/>
            <person name="Williams G."/>
        </authorList>
    </citation>
    <scope>NUCLEOTIDE SEQUENCE [LARGE SCALE GENOMIC DNA]</scope>
    <source>
        <strain evidence="2">FR3</strain>
    </source>
</reference>
<evidence type="ECO:0000313" key="4">
    <source>
        <dbReference type="WBParaSite" id="Bm17975.1"/>
    </source>
</evidence>
<feature type="chain" id="PRO_5023894916" evidence="1">
    <location>
        <begin position="17"/>
        <end position="83"/>
    </location>
</feature>